<dbReference type="PROSITE" id="PS00434">
    <property type="entry name" value="HSF_DOMAIN"/>
    <property type="match status" value="1"/>
</dbReference>
<dbReference type="SMART" id="SM00252">
    <property type="entry name" value="SH2"/>
    <property type="match status" value="1"/>
</dbReference>
<evidence type="ECO:0000256" key="5">
    <source>
        <dbReference type="ARBA" id="ARBA00023163"/>
    </source>
</evidence>
<dbReference type="SMART" id="SM00415">
    <property type="entry name" value="HSF"/>
    <property type="match status" value="1"/>
</dbReference>
<evidence type="ECO:0000256" key="4">
    <source>
        <dbReference type="ARBA" id="ARBA00023125"/>
    </source>
</evidence>
<comment type="similarity">
    <text evidence="2 8">Belongs to the HSF family.</text>
</comment>
<dbReference type="InterPro" id="IPR036860">
    <property type="entry name" value="SH2_dom_sf"/>
</dbReference>
<evidence type="ECO:0000256" key="7">
    <source>
        <dbReference type="PROSITE-ProRule" id="PRU00191"/>
    </source>
</evidence>
<gene>
    <name evidence="10" type="ORF">DdX_14826</name>
</gene>
<dbReference type="InterPro" id="IPR000232">
    <property type="entry name" value="HSF_DNA-bd"/>
</dbReference>
<dbReference type="InterPro" id="IPR036388">
    <property type="entry name" value="WH-like_DNA-bd_sf"/>
</dbReference>
<dbReference type="SUPFAM" id="SSF46785">
    <property type="entry name" value="Winged helix' DNA-binding domain"/>
    <property type="match status" value="1"/>
</dbReference>
<feature type="domain" description="SH2" evidence="9">
    <location>
        <begin position="19"/>
        <end position="122"/>
    </location>
</feature>
<dbReference type="GO" id="GO:0003700">
    <property type="term" value="F:DNA-binding transcription factor activity"/>
    <property type="evidence" value="ECO:0007669"/>
    <property type="project" value="InterPro"/>
</dbReference>
<evidence type="ECO:0000256" key="2">
    <source>
        <dbReference type="ARBA" id="ARBA00006403"/>
    </source>
</evidence>
<keyword evidence="3" id="KW-0805">Transcription regulation</keyword>
<dbReference type="EMBL" id="JAKKPZ010000080">
    <property type="protein sequence ID" value="KAI1703589.1"/>
    <property type="molecule type" value="Genomic_DNA"/>
</dbReference>
<evidence type="ECO:0000313" key="11">
    <source>
        <dbReference type="Proteomes" id="UP001201812"/>
    </source>
</evidence>
<dbReference type="Proteomes" id="UP001201812">
    <property type="component" value="Unassembled WGS sequence"/>
</dbReference>
<dbReference type="AlphaFoldDB" id="A0AAD4MS34"/>
<sequence length="1114" mass="124975">MDPHMSDNGVGANIQDESYFYEPMSRSQLAELLQCAGDFLVHVSTELGAINVKTHERILGRIFILSVMCKGNEIRHWLIKEEDGKYGVECVKFPSIQMMLQHYVESGKSIIQGESVFLNKPIVRLDQMALKLNELVSECLTPSSVDNFSCNKTPESSMSERSSLNSRLCYTLSAMETDESTLCERGSFQSDSSHISQDNCTQGSKDSDRDVALIDEWFCMIDSAVQTSNPTLSHNLLTQTGSQVSPMNKPAAVNSDFPHVHLATYTESINGVIRISAIESANFFEFVDVYGSRAKKDISHSTLSKVLLAAEVLFADYKQLVASLSVDSQNQTRSSFFVCLSTPKSSALDRSVIMYDKEREPPCASPATSSIGKWQKCARDVNQHELNAPNAMRKIEEMLDFALERAEKAILQMKTDASTVKYTGTFSSNNNKVRSENEALNELSDKGQFSVGRIQPSDVESAIDTTAVKKPAEQAALNASSKYKTKSFKKDVDGKESWKTYLHVPPSHLILKPKVVQQFPRIYFDPSNKKCAEKYKSTLKIEDAKLSDRHMYSSSSNNMSRSINTYGSLSMNSTVSSQEPWKTHINVPASPTALGSGQRVPHIYFDPLKKKCAGNCKLICNGNCRRKDTRVSLSPSSTVSSKRASVSVISPSESSAVTSPMFSNSECNQSDCAKFKHRASTNYQSAISTAPSHLHQTSMMIPRDNNNAQLDNGGVGFSFNFNIALKDGRGGTHPMHFLGDCHQNRKTGRMDVEEVFVNGKALKARHRRQEPMKESKGAIFLTKLWSILQDESIADIVCWDPSGVSFHVLNLQRFCEEVLCRFFKHKNIASFVRQLNQYGFRKVLAVEQKAMVNDNSVERMQYYHSLFRRGHPELLNEIKRQNTLQPNGRKRNTRFAAMKCVNQSGEENLVSFPQSQLDRISETIDSFRRNNLQVQGKVYELTRKDEHLCNEVRLLREQHLKQQQNMERILQCVMTQSELPSVPQYHPGNQADGDSLPLHSFLHNQNLEILSAIEHNIRFEAAHYSSISGLSFAPVQKVEYPTEEFGIQKCLRPEIIQSTNSIGFNLDQNSSNFEACSSSALILSSIINHEQVLEELHPSEGHGMDCPIAKEEEI</sequence>
<dbReference type="Pfam" id="PF00447">
    <property type="entry name" value="HSF_DNA-bind"/>
    <property type="match status" value="1"/>
</dbReference>
<dbReference type="GO" id="GO:0005634">
    <property type="term" value="C:nucleus"/>
    <property type="evidence" value="ECO:0007669"/>
    <property type="project" value="UniProtKB-SubCell"/>
</dbReference>
<organism evidence="10 11">
    <name type="scientific">Ditylenchus destructor</name>
    <dbReference type="NCBI Taxonomy" id="166010"/>
    <lineage>
        <taxon>Eukaryota</taxon>
        <taxon>Metazoa</taxon>
        <taxon>Ecdysozoa</taxon>
        <taxon>Nematoda</taxon>
        <taxon>Chromadorea</taxon>
        <taxon>Rhabditida</taxon>
        <taxon>Tylenchina</taxon>
        <taxon>Tylenchomorpha</taxon>
        <taxon>Sphaerularioidea</taxon>
        <taxon>Anguinidae</taxon>
        <taxon>Anguininae</taxon>
        <taxon>Ditylenchus</taxon>
    </lineage>
</organism>
<comment type="caution">
    <text evidence="10">The sequence shown here is derived from an EMBL/GenBank/DDBJ whole genome shotgun (WGS) entry which is preliminary data.</text>
</comment>
<evidence type="ECO:0000256" key="8">
    <source>
        <dbReference type="RuleBase" id="RU004020"/>
    </source>
</evidence>
<protein>
    <submittedName>
        <fullName evidence="10">HSF-type DNA-binding domain-containing protein</fullName>
    </submittedName>
</protein>
<evidence type="ECO:0000259" key="9">
    <source>
        <dbReference type="PROSITE" id="PS50001"/>
    </source>
</evidence>
<dbReference type="PANTHER" id="PTHR10015">
    <property type="entry name" value="HEAT SHOCK TRANSCRIPTION FACTOR"/>
    <property type="match status" value="1"/>
</dbReference>
<dbReference type="Gene3D" id="1.10.10.10">
    <property type="entry name" value="Winged helix-like DNA-binding domain superfamily/Winged helix DNA-binding domain"/>
    <property type="match status" value="1"/>
</dbReference>
<keyword evidence="4 10" id="KW-0238">DNA-binding</keyword>
<name>A0AAD4MS34_9BILA</name>
<dbReference type="InterPro" id="IPR000980">
    <property type="entry name" value="SH2"/>
</dbReference>
<evidence type="ECO:0000313" key="10">
    <source>
        <dbReference type="EMBL" id="KAI1703589.1"/>
    </source>
</evidence>
<evidence type="ECO:0000256" key="1">
    <source>
        <dbReference type="ARBA" id="ARBA00004123"/>
    </source>
</evidence>
<dbReference type="SUPFAM" id="SSF55550">
    <property type="entry name" value="SH2 domain"/>
    <property type="match status" value="1"/>
</dbReference>
<dbReference type="FunFam" id="1.10.10.10:FF:000027">
    <property type="entry name" value="Heat shock transcription factor 1"/>
    <property type="match status" value="1"/>
</dbReference>
<dbReference type="InterPro" id="IPR036390">
    <property type="entry name" value="WH_DNA-bd_sf"/>
</dbReference>
<evidence type="ECO:0000256" key="6">
    <source>
        <dbReference type="ARBA" id="ARBA00023242"/>
    </source>
</evidence>
<proteinExistence type="inferred from homology"/>
<dbReference type="PRINTS" id="PR00056">
    <property type="entry name" value="HSFDOMAIN"/>
</dbReference>
<keyword evidence="5" id="KW-0804">Transcription</keyword>
<keyword evidence="7" id="KW-0727">SH2 domain</keyword>
<dbReference type="GO" id="GO:0043565">
    <property type="term" value="F:sequence-specific DNA binding"/>
    <property type="evidence" value="ECO:0007669"/>
    <property type="project" value="InterPro"/>
</dbReference>
<keyword evidence="11" id="KW-1185">Reference proteome</keyword>
<reference evidence="10" key="1">
    <citation type="submission" date="2022-01" db="EMBL/GenBank/DDBJ databases">
        <title>Genome Sequence Resource for Two Populations of Ditylenchus destructor, the Migratory Endoparasitic Phytonematode.</title>
        <authorList>
            <person name="Zhang H."/>
            <person name="Lin R."/>
            <person name="Xie B."/>
        </authorList>
    </citation>
    <scope>NUCLEOTIDE SEQUENCE</scope>
    <source>
        <strain evidence="10">BazhouSP</strain>
    </source>
</reference>
<dbReference type="PANTHER" id="PTHR10015:SF427">
    <property type="entry name" value="HEAT SHOCK FACTOR PROTEIN"/>
    <property type="match status" value="1"/>
</dbReference>
<dbReference type="PROSITE" id="PS50001">
    <property type="entry name" value="SH2"/>
    <property type="match status" value="1"/>
</dbReference>
<dbReference type="Gene3D" id="3.30.505.10">
    <property type="entry name" value="SH2 domain"/>
    <property type="match status" value="1"/>
</dbReference>
<keyword evidence="6" id="KW-0539">Nucleus</keyword>
<evidence type="ECO:0000256" key="3">
    <source>
        <dbReference type="ARBA" id="ARBA00023015"/>
    </source>
</evidence>
<comment type="subcellular location">
    <subcellularLocation>
        <location evidence="1">Nucleus</location>
    </subcellularLocation>
</comment>
<accession>A0AAD4MS34</accession>